<dbReference type="InterPro" id="IPR000944">
    <property type="entry name" value="Tscrpt_reg_Rrf2"/>
</dbReference>
<accession>A0ABV5C1Q2</accession>
<protein>
    <submittedName>
        <fullName evidence="1">RrF2 family transcriptional regulator</fullName>
    </submittedName>
</protein>
<dbReference type="PROSITE" id="PS01332">
    <property type="entry name" value="HTH_RRF2_1"/>
    <property type="match status" value="1"/>
</dbReference>
<dbReference type="NCBIfam" id="TIGR00738">
    <property type="entry name" value="rrf2_super"/>
    <property type="match status" value="1"/>
</dbReference>
<name>A0ABV5C1Q2_9BACL</name>
<dbReference type="InterPro" id="IPR036390">
    <property type="entry name" value="WH_DNA-bd_sf"/>
</dbReference>
<comment type="caution">
    <text evidence="1">The sequence shown here is derived from an EMBL/GenBank/DDBJ whole genome shotgun (WGS) entry which is preliminary data.</text>
</comment>
<dbReference type="Pfam" id="PF02082">
    <property type="entry name" value="Rrf2"/>
    <property type="match status" value="1"/>
</dbReference>
<dbReference type="InterPro" id="IPR030489">
    <property type="entry name" value="TR_Rrf2-type_CS"/>
</dbReference>
<evidence type="ECO:0000313" key="1">
    <source>
        <dbReference type="EMBL" id="MFB5761448.1"/>
    </source>
</evidence>
<evidence type="ECO:0000313" key="2">
    <source>
        <dbReference type="Proteomes" id="UP001580430"/>
    </source>
</evidence>
<organism evidence="1 2">
    <name type="scientific">Paenibacillus medicaginis</name>
    <dbReference type="NCBI Taxonomy" id="1470560"/>
    <lineage>
        <taxon>Bacteria</taxon>
        <taxon>Bacillati</taxon>
        <taxon>Bacillota</taxon>
        <taxon>Bacilli</taxon>
        <taxon>Bacillales</taxon>
        <taxon>Paenibacillaceae</taxon>
        <taxon>Paenibacillus</taxon>
    </lineage>
</organism>
<dbReference type="Proteomes" id="UP001580430">
    <property type="component" value="Unassembled WGS sequence"/>
</dbReference>
<dbReference type="EMBL" id="JBHIRY010000012">
    <property type="protein sequence ID" value="MFB5761448.1"/>
    <property type="molecule type" value="Genomic_DNA"/>
</dbReference>
<sequence length="175" mass="19730">MQFSKSTDYALHALVHLAHSQRCINVGIKELSSTIGVSESYLSKIMSKLRHDGIVRAVPGLNGGYELARPADQITFLDVIQVIEGRQQLFECSHSSSRQHQLLAEEGAARQGQQHPGKSECWIEKVMVGAEQSLHQYLREHTIRSVLDESFKRCTHGETRNKGLFFTQIKDIKCL</sequence>
<keyword evidence="2" id="KW-1185">Reference proteome</keyword>
<dbReference type="PROSITE" id="PS51197">
    <property type="entry name" value="HTH_RRF2_2"/>
    <property type="match status" value="1"/>
</dbReference>
<dbReference type="RefSeq" id="WP_375520590.1">
    <property type="nucleotide sequence ID" value="NZ_JBHIRY010000012.1"/>
</dbReference>
<dbReference type="InterPro" id="IPR036388">
    <property type="entry name" value="WH-like_DNA-bd_sf"/>
</dbReference>
<dbReference type="SUPFAM" id="SSF46785">
    <property type="entry name" value="Winged helix' DNA-binding domain"/>
    <property type="match status" value="1"/>
</dbReference>
<reference evidence="1 2" key="1">
    <citation type="submission" date="2024-09" db="EMBL/GenBank/DDBJ databases">
        <title>Paenibacillus zeirhizospherea sp. nov., isolated from surface of the maize (Zea mays) roots in a horticulture field, Hungary.</title>
        <authorList>
            <person name="Marton D."/>
            <person name="Farkas M."/>
            <person name="Bedics A."/>
            <person name="Toth E."/>
            <person name="Tancsics A."/>
            <person name="Boka K."/>
            <person name="Marati G."/>
            <person name="Kriszt B."/>
            <person name="Cserhati M."/>
        </authorList>
    </citation>
    <scope>NUCLEOTIDE SEQUENCE [LARGE SCALE GENOMIC DNA]</scope>
    <source>
        <strain evidence="1 2">JCM 18446</strain>
    </source>
</reference>
<dbReference type="PANTHER" id="PTHR33221:SF9">
    <property type="entry name" value="RRF2 FAMILY PROTEIN"/>
    <property type="match status" value="1"/>
</dbReference>
<gene>
    <name evidence="1" type="ORF">ACE5LO_13705</name>
</gene>
<proteinExistence type="predicted"/>
<dbReference type="PANTHER" id="PTHR33221">
    <property type="entry name" value="WINGED HELIX-TURN-HELIX TRANSCRIPTIONAL REGULATOR, RRF2 FAMILY"/>
    <property type="match status" value="1"/>
</dbReference>
<dbReference type="Gene3D" id="1.10.10.10">
    <property type="entry name" value="Winged helix-like DNA-binding domain superfamily/Winged helix DNA-binding domain"/>
    <property type="match status" value="1"/>
</dbReference>